<keyword evidence="17" id="KW-1185">Reference proteome</keyword>
<keyword evidence="8" id="KW-0482">Metalloprotease</keyword>
<dbReference type="InterPro" id="IPR011096">
    <property type="entry name" value="FTP_domain"/>
</dbReference>
<evidence type="ECO:0000256" key="11">
    <source>
        <dbReference type="SAM" id="SignalP"/>
    </source>
</evidence>
<keyword evidence="6" id="KW-0378">Hydrolase</keyword>
<proteinExistence type="inferred from homology"/>
<dbReference type="PRINTS" id="PR00730">
    <property type="entry name" value="THERMOLYSIN"/>
</dbReference>
<dbReference type="PANTHER" id="PTHR33794">
    <property type="entry name" value="BACILLOLYSIN"/>
    <property type="match status" value="1"/>
</dbReference>
<dbReference type="CDD" id="cd09597">
    <property type="entry name" value="M4_TLP"/>
    <property type="match status" value="1"/>
</dbReference>
<feature type="active site" description="Proton donor" evidence="10">
    <location>
        <position position="539"/>
    </location>
</feature>
<comment type="cofactor">
    <cofactor evidence="1">
        <name>Zn(2+)</name>
        <dbReference type="ChEBI" id="CHEBI:29105"/>
    </cofactor>
</comment>
<evidence type="ECO:0000256" key="3">
    <source>
        <dbReference type="ARBA" id="ARBA00022670"/>
    </source>
</evidence>
<evidence type="ECO:0000259" key="13">
    <source>
        <dbReference type="Pfam" id="PF02868"/>
    </source>
</evidence>
<dbReference type="InterPro" id="IPR050728">
    <property type="entry name" value="Zinc_Metalloprotease_M4"/>
</dbReference>
<evidence type="ECO:0000256" key="7">
    <source>
        <dbReference type="ARBA" id="ARBA00022833"/>
    </source>
</evidence>
<feature type="domain" description="Peptidase M4 C-terminal" evidence="13">
    <location>
        <begin position="457"/>
        <end position="613"/>
    </location>
</feature>
<evidence type="ECO:0000259" key="15">
    <source>
        <dbReference type="Pfam" id="PF07504"/>
    </source>
</evidence>
<feature type="chain" id="PRO_5029691821" evidence="11">
    <location>
        <begin position="19"/>
        <end position="1102"/>
    </location>
</feature>
<dbReference type="InterPro" id="IPR013856">
    <property type="entry name" value="Peptidase_M4_domain"/>
</dbReference>
<feature type="domain" description="FTP" evidence="15">
    <location>
        <begin position="144"/>
        <end position="191"/>
    </location>
</feature>
<dbReference type="AlphaFoldDB" id="A0A7J5U2P6"/>
<evidence type="ECO:0000256" key="2">
    <source>
        <dbReference type="ARBA" id="ARBA00009388"/>
    </source>
</evidence>
<keyword evidence="4" id="KW-0479">Metal-binding</keyword>
<protein>
    <submittedName>
        <fullName evidence="16">T9SS type A sorting domain-containing protein</fullName>
    </submittedName>
</protein>
<gene>
    <name evidence="16" type="ORF">F5984_07030</name>
</gene>
<evidence type="ECO:0000313" key="17">
    <source>
        <dbReference type="Proteomes" id="UP000488299"/>
    </source>
</evidence>
<reference evidence="16 17" key="1">
    <citation type="submission" date="2019-10" db="EMBL/GenBank/DDBJ databases">
        <title>Rudanella paleaurantiibacter sp. nov., isolated from sludge.</title>
        <authorList>
            <person name="Xu S.Q."/>
        </authorList>
    </citation>
    <scope>NUCLEOTIDE SEQUENCE [LARGE SCALE GENOMIC DNA]</scope>
    <source>
        <strain evidence="16 17">HX-22-17</strain>
    </source>
</reference>
<dbReference type="EMBL" id="WELI01000002">
    <property type="protein sequence ID" value="KAB7731966.1"/>
    <property type="molecule type" value="Genomic_DNA"/>
</dbReference>
<accession>A0A7J5U2P6</accession>
<dbReference type="InterPro" id="IPR023612">
    <property type="entry name" value="Peptidase_M4"/>
</dbReference>
<dbReference type="GO" id="GO:0004222">
    <property type="term" value="F:metalloendopeptidase activity"/>
    <property type="evidence" value="ECO:0007669"/>
    <property type="project" value="InterPro"/>
</dbReference>
<evidence type="ECO:0000256" key="4">
    <source>
        <dbReference type="ARBA" id="ARBA00022723"/>
    </source>
</evidence>
<dbReference type="PANTHER" id="PTHR33794:SF1">
    <property type="entry name" value="BACILLOLYSIN"/>
    <property type="match status" value="1"/>
</dbReference>
<feature type="domain" description="Peptidase M4" evidence="12">
    <location>
        <begin position="294"/>
        <end position="454"/>
    </location>
</feature>
<dbReference type="InterPro" id="IPR027268">
    <property type="entry name" value="Peptidase_M4/M1_CTD_sf"/>
</dbReference>
<feature type="signal peptide" evidence="11">
    <location>
        <begin position="1"/>
        <end position="18"/>
    </location>
</feature>
<dbReference type="Gene3D" id="3.10.170.10">
    <property type="match status" value="1"/>
</dbReference>
<evidence type="ECO:0000256" key="9">
    <source>
        <dbReference type="ARBA" id="ARBA00023145"/>
    </source>
</evidence>
<dbReference type="InterPro" id="IPR001570">
    <property type="entry name" value="Peptidase_M4_C_domain"/>
</dbReference>
<dbReference type="GO" id="GO:0046872">
    <property type="term" value="F:metal ion binding"/>
    <property type="evidence" value="ECO:0007669"/>
    <property type="project" value="UniProtKB-KW"/>
</dbReference>
<dbReference type="Pfam" id="PF03413">
    <property type="entry name" value="PepSY"/>
    <property type="match status" value="1"/>
</dbReference>
<evidence type="ECO:0000256" key="8">
    <source>
        <dbReference type="ARBA" id="ARBA00023049"/>
    </source>
</evidence>
<dbReference type="InterPro" id="IPR026444">
    <property type="entry name" value="Secre_tail"/>
</dbReference>
<evidence type="ECO:0000313" key="16">
    <source>
        <dbReference type="EMBL" id="KAB7731966.1"/>
    </source>
</evidence>
<dbReference type="NCBIfam" id="TIGR04183">
    <property type="entry name" value="Por_Secre_tail"/>
    <property type="match status" value="1"/>
</dbReference>
<evidence type="ECO:0000256" key="5">
    <source>
        <dbReference type="ARBA" id="ARBA00022729"/>
    </source>
</evidence>
<keyword evidence="7" id="KW-0862">Zinc</keyword>
<dbReference type="Pfam" id="PF02868">
    <property type="entry name" value="Peptidase_M4_C"/>
    <property type="match status" value="1"/>
</dbReference>
<keyword evidence="5 11" id="KW-0732">Signal</keyword>
<feature type="domain" description="PepSY" evidence="14">
    <location>
        <begin position="204"/>
        <end position="280"/>
    </location>
</feature>
<evidence type="ECO:0000256" key="10">
    <source>
        <dbReference type="PIRSR" id="PIRSR623612-1"/>
    </source>
</evidence>
<dbReference type="Pfam" id="PF07504">
    <property type="entry name" value="FTP"/>
    <property type="match status" value="1"/>
</dbReference>
<comment type="caution">
    <text evidence="16">The sequence shown here is derived from an EMBL/GenBank/DDBJ whole genome shotgun (WGS) entry which is preliminary data.</text>
</comment>
<evidence type="ECO:0000256" key="1">
    <source>
        <dbReference type="ARBA" id="ARBA00001947"/>
    </source>
</evidence>
<dbReference type="RefSeq" id="WP_152123544.1">
    <property type="nucleotide sequence ID" value="NZ_WELI01000002.1"/>
</dbReference>
<dbReference type="SUPFAM" id="SSF55486">
    <property type="entry name" value="Metalloproteases ('zincins'), catalytic domain"/>
    <property type="match status" value="1"/>
</dbReference>
<keyword evidence="9" id="KW-0865">Zymogen</keyword>
<dbReference type="Gene3D" id="3.10.450.490">
    <property type="match status" value="1"/>
</dbReference>
<sequence>MKPVYLSFLCLAGTAVLAQPPSAQPPTGGFRMKYKTERPVDNLSRRIGADEVPIPASRGRKQALMSNLAAQKGLQPLRLRVVRDETTGLPIYIENRAVAKLTPRKPGVGAPLSGAQARTSAVAVTYQFLDQVRGLLNIDKPASSFEIRQTETDALGQTHVRLTQTYKGVPVFGAELVAHLTEGVVGLLNGQYQTVADGINTTPKLSMKQAVARALTDVGKTGVVRTFGSNLLNLEQAKGDLCLYPVGATHRLAYELTIRPSMVQRWAYWVDAETGEVLDKANTTCSFAGPIKATARDLNGMSRTFSTYQKTANQHFLIDASRPMFNNSASTIPDKTVGGLVTVDSRNTYGDKQTFWHISSSNNTDWTPTAVSAHYNAGLAYDYFRNTHARNSLNGKGGTMISVVNVADEDDGTAMDNAYWNGEFIAYGNGKTFFKPLGGSLDVAGHEMTHGVIENSANLVYKNQSGAINESMADVFGVMIDRDDWTLGEEIIKSTRYTQGALRSLANPNQGGKNDYGWQPKTMAEYQNMAADDDNGGVHVNSGIPNYAFYLFATSVSKEKAEKVYYRALTNYLTRTSKFLDLRLAVIKAASDLHGANSAEVAAAKSAFDRVGIVESTQTTPDPKTDIPVAQGQDLMLLYGTDQKLYSTVVGSGKFDLKSSLGMTHRPSVTDDGKYAYFVSPDKRIRAVNLTGTPTEAVISNETRWDNVAISKDGTKLAALSAEAEPKVYVYSFDRKAWKTFTLYNPTYSEGITNGDVQYADSFEWDLTGENLIYDAYNELTNADGDDISYWDVGFINVWDNKTKNFASGEIEKLFSSLEDGESIGNPSYAKNSSNIVAFDYFYEDDDEYYIVAADVDKGELEAVYENNTLGFPSYSRLDNRLVFTVETSAGVENIAGINLAADKITPSGSVQTLVNRAKWPVWYTQATRTIPTKTAQTISFNSLPDRYVSEPEFTLAATSSAGLAVQYSVRSGPAELNGNKVRVTGPGTVVIRAYQDGNNQFYAATPVDRTFTVLAVLGLEPDWATALKLYPNPAPAQVMVEAPPTVIIDRITLSSLTGAQLMEQPVRSHRATLLVAHLPKGVYLLTLETAKGVVSRKLVKE</sequence>
<comment type="similarity">
    <text evidence="2">Belongs to the peptidase M4 family.</text>
</comment>
<keyword evidence="3" id="KW-0645">Protease</keyword>
<dbReference type="Proteomes" id="UP000488299">
    <property type="component" value="Unassembled WGS sequence"/>
</dbReference>
<dbReference type="Pfam" id="PF01447">
    <property type="entry name" value="Peptidase_M4"/>
    <property type="match status" value="1"/>
</dbReference>
<evidence type="ECO:0000256" key="6">
    <source>
        <dbReference type="ARBA" id="ARBA00022801"/>
    </source>
</evidence>
<evidence type="ECO:0000259" key="12">
    <source>
        <dbReference type="Pfam" id="PF01447"/>
    </source>
</evidence>
<organism evidence="16 17">
    <name type="scientific">Rudanella paleaurantiibacter</name>
    <dbReference type="NCBI Taxonomy" id="2614655"/>
    <lineage>
        <taxon>Bacteria</taxon>
        <taxon>Pseudomonadati</taxon>
        <taxon>Bacteroidota</taxon>
        <taxon>Cytophagia</taxon>
        <taxon>Cytophagales</taxon>
        <taxon>Cytophagaceae</taxon>
        <taxon>Rudanella</taxon>
    </lineage>
</organism>
<feature type="active site" evidence="10">
    <location>
        <position position="447"/>
    </location>
</feature>
<dbReference type="GO" id="GO:0006508">
    <property type="term" value="P:proteolysis"/>
    <property type="evidence" value="ECO:0007669"/>
    <property type="project" value="UniProtKB-KW"/>
</dbReference>
<dbReference type="InterPro" id="IPR025711">
    <property type="entry name" value="PepSY"/>
</dbReference>
<name>A0A7J5U2P6_9BACT</name>
<dbReference type="SUPFAM" id="SSF82171">
    <property type="entry name" value="DPP6 N-terminal domain-like"/>
    <property type="match status" value="1"/>
</dbReference>
<dbReference type="Gene3D" id="1.10.390.10">
    <property type="entry name" value="Neutral Protease Domain 2"/>
    <property type="match status" value="1"/>
</dbReference>
<evidence type="ECO:0000259" key="14">
    <source>
        <dbReference type="Pfam" id="PF03413"/>
    </source>
</evidence>